<sequence>MSVEASGGADGGLQGFLNDRNGVYDSEAGRATSSLDGFFLRSTKSLRGDLSKFNPVFSLSFMGGASSVNAEIWDIDGNTSQGSEGWEVIATFKDGSTSSILSPTFMNTYNHSSLNGQAWGFSFDAGGSRIMSLDFLFNGTKTRGIGVAFDNLTVSPVPLPAAGLMLLAGLGALGALGRRRKS</sequence>
<keyword evidence="1" id="KW-1133">Transmembrane helix</keyword>
<gene>
    <name evidence="3" type="ORF">GCM10016455_24000</name>
</gene>
<keyword evidence="4" id="KW-1185">Reference proteome</keyword>
<keyword evidence="1" id="KW-0472">Membrane</keyword>
<dbReference type="EMBL" id="BNCH01000005">
    <property type="protein sequence ID" value="GHF02127.1"/>
    <property type="molecule type" value="Genomic_DNA"/>
</dbReference>
<reference evidence="4" key="1">
    <citation type="journal article" date="2019" name="Int. J. Syst. Evol. Microbiol.">
        <title>The Global Catalogue of Microorganisms (GCM) 10K type strain sequencing project: providing services to taxonomists for standard genome sequencing and annotation.</title>
        <authorList>
            <consortium name="The Broad Institute Genomics Platform"/>
            <consortium name="The Broad Institute Genome Sequencing Center for Infectious Disease"/>
            <person name="Wu L."/>
            <person name="Ma J."/>
        </authorList>
    </citation>
    <scope>NUCLEOTIDE SEQUENCE [LARGE SCALE GENOMIC DNA]</scope>
    <source>
        <strain evidence="4">KCTC 42443</strain>
    </source>
</reference>
<evidence type="ECO:0000313" key="4">
    <source>
        <dbReference type="Proteomes" id="UP000609802"/>
    </source>
</evidence>
<protein>
    <recommendedName>
        <fullName evidence="2">Ice-binding protein C-terminal domain-containing protein</fullName>
    </recommendedName>
</protein>
<evidence type="ECO:0000256" key="1">
    <source>
        <dbReference type="SAM" id="Phobius"/>
    </source>
</evidence>
<evidence type="ECO:0000259" key="2">
    <source>
        <dbReference type="Pfam" id="PF07589"/>
    </source>
</evidence>
<proteinExistence type="predicted"/>
<dbReference type="InterPro" id="IPR022472">
    <property type="entry name" value="VPLPA-CTERM"/>
</dbReference>
<keyword evidence="1" id="KW-0812">Transmembrane</keyword>
<dbReference type="NCBIfam" id="TIGR03370">
    <property type="entry name" value="VPLPA-CTERM"/>
    <property type="match status" value="1"/>
</dbReference>
<name>A0ABQ3J334_9RHOB</name>
<dbReference type="Proteomes" id="UP000609802">
    <property type="component" value="Unassembled WGS sequence"/>
</dbReference>
<evidence type="ECO:0000313" key="3">
    <source>
        <dbReference type="EMBL" id="GHF02127.1"/>
    </source>
</evidence>
<feature type="domain" description="Ice-binding protein C-terminal" evidence="2">
    <location>
        <begin position="156"/>
        <end position="180"/>
    </location>
</feature>
<feature type="transmembrane region" description="Helical" evidence="1">
    <location>
        <begin position="157"/>
        <end position="176"/>
    </location>
</feature>
<comment type="caution">
    <text evidence="3">The sequence shown here is derived from an EMBL/GenBank/DDBJ whole genome shotgun (WGS) entry which is preliminary data.</text>
</comment>
<dbReference type="InterPro" id="IPR013424">
    <property type="entry name" value="Ice-binding_C"/>
</dbReference>
<organism evidence="3 4">
    <name type="scientific">Aliiroseovarius zhejiangensis</name>
    <dbReference type="NCBI Taxonomy" id="1632025"/>
    <lineage>
        <taxon>Bacteria</taxon>
        <taxon>Pseudomonadati</taxon>
        <taxon>Pseudomonadota</taxon>
        <taxon>Alphaproteobacteria</taxon>
        <taxon>Rhodobacterales</taxon>
        <taxon>Paracoccaceae</taxon>
        <taxon>Aliiroseovarius</taxon>
    </lineage>
</organism>
<accession>A0ABQ3J334</accession>
<dbReference type="Pfam" id="PF07589">
    <property type="entry name" value="PEP-CTERM"/>
    <property type="match status" value="1"/>
</dbReference>